<evidence type="ECO:0000256" key="9">
    <source>
        <dbReference type="SAM" id="SignalP"/>
    </source>
</evidence>
<dbReference type="GO" id="GO:0004252">
    <property type="term" value="F:serine-type endopeptidase activity"/>
    <property type="evidence" value="ECO:0007669"/>
    <property type="project" value="InterPro"/>
</dbReference>
<keyword evidence="15" id="KW-1185">Reference proteome</keyword>
<dbReference type="InterPro" id="IPR018114">
    <property type="entry name" value="TRYPSIN_HIS"/>
</dbReference>
<dbReference type="Pfam" id="PF00089">
    <property type="entry name" value="Trypsin"/>
    <property type="match status" value="2"/>
</dbReference>
<evidence type="ECO:0000256" key="7">
    <source>
        <dbReference type="PROSITE-ProRule" id="PRU00059"/>
    </source>
</evidence>
<dbReference type="Gene3D" id="2.40.10.10">
    <property type="entry name" value="Trypsin-like serine proteases"/>
    <property type="match status" value="2"/>
</dbReference>
<protein>
    <submittedName>
        <fullName evidence="14">Uncharacterized protein</fullName>
    </submittedName>
</protein>
<comment type="similarity">
    <text evidence="1">Belongs to the peptidase S1 family.</text>
</comment>
<keyword evidence="6" id="KW-1015">Disulfide bond</keyword>
<dbReference type="InterPro" id="IPR033116">
    <property type="entry name" value="TRYPSIN_SER"/>
</dbReference>
<feature type="domain" description="MAM" evidence="11">
    <location>
        <begin position="973"/>
        <end position="1127"/>
    </location>
</feature>
<feature type="domain" description="Peptidase S1" evidence="12">
    <location>
        <begin position="2760"/>
        <end position="2997"/>
    </location>
</feature>
<dbReference type="Gene3D" id="2.60.40.10">
    <property type="entry name" value="Immunoglobulins"/>
    <property type="match status" value="12"/>
</dbReference>
<dbReference type="InterPro" id="IPR003961">
    <property type="entry name" value="FN3_dom"/>
</dbReference>
<dbReference type="FunFam" id="2.40.10.10:FF:000077">
    <property type="entry name" value="Predicted protein"/>
    <property type="match status" value="2"/>
</dbReference>
<organism evidence="14 15">
    <name type="scientific">Pocillopora meandrina</name>
    <dbReference type="NCBI Taxonomy" id="46732"/>
    <lineage>
        <taxon>Eukaryota</taxon>
        <taxon>Metazoa</taxon>
        <taxon>Cnidaria</taxon>
        <taxon>Anthozoa</taxon>
        <taxon>Hexacorallia</taxon>
        <taxon>Scleractinia</taxon>
        <taxon>Astrocoeniina</taxon>
        <taxon>Pocilloporidae</taxon>
        <taxon>Pocillopora</taxon>
    </lineage>
</organism>
<evidence type="ECO:0000256" key="1">
    <source>
        <dbReference type="ARBA" id="ARBA00007664"/>
    </source>
</evidence>
<dbReference type="PROSITE" id="PS50060">
    <property type="entry name" value="MAM_2"/>
    <property type="match status" value="4"/>
</dbReference>
<dbReference type="SUPFAM" id="SSF49899">
    <property type="entry name" value="Concanavalin A-like lectins/glucanases"/>
    <property type="match status" value="4"/>
</dbReference>
<gene>
    <name evidence="14" type="ORF">PMEA_00030895</name>
</gene>
<feature type="domain" description="Fibronectin type-III" evidence="13">
    <location>
        <begin position="399"/>
        <end position="497"/>
    </location>
</feature>
<dbReference type="Pfam" id="PF00041">
    <property type="entry name" value="fn3"/>
    <property type="match status" value="7"/>
</dbReference>
<evidence type="ECO:0000256" key="8">
    <source>
        <dbReference type="RuleBase" id="RU363034"/>
    </source>
</evidence>
<comment type="caution">
    <text evidence="7">Lacks conserved residue(s) required for the propagation of feature annotation.</text>
</comment>
<dbReference type="InterPro" id="IPR013320">
    <property type="entry name" value="ConA-like_dom_sf"/>
</dbReference>
<evidence type="ECO:0000256" key="3">
    <source>
        <dbReference type="ARBA" id="ARBA00022737"/>
    </source>
</evidence>
<dbReference type="PANTHER" id="PTHR23282">
    <property type="entry name" value="APICAL ENDOSOMAL GLYCOPROTEIN PRECURSOR"/>
    <property type="match status" value="1"/>
</dbReference>
<dbReference type="SUPFAM" id="SSF49854">
    <property type="entry name" value="Spermadhesin, CUB domain"/>
    <property type="match status" value="3"/>
</dbReference>
<dbReference type="SUPFAM" id="SSF49265">
    <property type="entry name" value="Fibronectin type III"/>
    <property type="match status" value="7"/>
</dbReference>
<dbReference type="PROSITE" id="PS00135">
    <property type="entry name" value="TRYPSIN_SER"/>
    <property type="match status" value="2"/>
</dbReference>
<dbReference type="SMART" id="SM00060">
    <property type="entry name" value="FN3"/>
    <property type="match status" value="12"/>
</dbReference>
<feature type="domain" description="Fibronectin type-III" evidence="13">
    <location>
        <begin position="1811"/>
        <end position="1907"/>
    </location>
</feature>
<dbReference type="PANTHER" id="PTHR23282:SF142">
    <property type="entry name" value="MAM DOMAIN-CONTAINING PROTEIN"/>
    <property type="match status" value="1"/>
</dbReference>
<evidence type="ECO:0000256" key="6">
    <source>
        <dbReference type="ARBA" id="ARBA00023157"/>
    </source>
</evidence>
<feature type="domain" description="CUB" evidence="10">
    <location>
        <begin position="1906"/>
        <end position="2015"/>
    </location>
</feature>
<dbReference type="CDD" id="cd00063">
    <property type="entry name" value="FN3"/>
    <property type="match status" value="10"/>
</dbReference>
<evidence type="ECO:0000313" key="15">
    <source>
        <dbReference type="Proteomes" id="UP001159428"/>
    </source>
</evidence>
<dbReference type="FunFam" id="2.60.40.10:FF:000028">
    <property type="entry name" value="Neuronal cell adhesion molecule"/>
    <property type="match status" value="5"/>
</dbReference>
<dbReference type="Proteomes" id="UP001159428">
    <property type="component" value="Unassembled WGS sequence"/>
</dbReference>
<feature type="domain" description="Fibronectin type-III" evidence="13">
    <location>
        <begin position="616"/>
        <end position="709"/>
    </location>
</feature>
<dbReference type="SMART" id="SM00137">
    <property type="entry name" value="MAM"/>
    <property type="match status" value="4"/>
</dbReference>
<dbReference type="InterPro" id="IPR035914">
    <property type="entry name" value="Sperma_CUB_dom_sf"/>
</dbReference>
<accession>A0AAU9W085</accession>
<feature type="domain" description="MAM" evidence="11">
    <location>
        <begin position="3009"/>
        <end position="3161"/>
    </location>
</feature>
<sequence>MNFWLTLLTLANVLISCALLTGAEHSCDFDYGLCNGWANDYYQDVFNWTNLRGSTPSYDTGPSSGHGGFGEYMYIETSSPRRFGDNAILEYSVPSNDVGKSSCLSFYYHMYGDTVHTLNVFNGGTKVFTKSGDQGNLWLKGRISITTLQHKIKFEGIRGTSYTGDIAIDDVSIVPGICKECKEALNQSFGRLDIRYTNKFDPDCNWLIGNGGMAKKFAVVSIHQVYFGHNSEYVKVFDGNGTEVVSIDRWNSSSTRFQEISFGSSENVTIQASLIYSWSYIKIDYGIMNQGLESARPLANWNLTVANKTTKSIRIYWNNPVNELSSGVSFYVAIAERMTNASSVSNGKLLPGNTTSSEITNLESYTEYSIYVIFVDNKGSPFKSAVLATKTDEGIPSRAPSGIRVTSVEYTTNLLVEWNPLSQIYANGKILGYIIYYRESDNWWSPYKTVNTSSPYPTQFVLKGLKPAERYRVAVAAFTSKGRGPMSYSYYGTTGCSQNLREAYGEISYSPNNYYYLRCYLSIMRGGIPDAVAVISVQEINLEYCSEYTKITDGNGTEVLYYNGCNEKFAPEILFDVHFGLSNNISIQVYTYGSSSSIKIEYAILRQSLSSAVIVSGWNLSISNSDSFGATLQWTSLDAEVNHQANFYIIEVKSMDGLPLDVHTVPGNTTTSVIKRLKPSTKYRVVVFGVDKNGTPYKSLQSILTTSKVICGTRPSSMRIVGGTVAIINSWPWQAMLLQYGSQFCGGSLVDPYWVITAAHCVQWKSPSNVKVRLGAHYRTSGSVGTEQDISVSNIIVHENYGSPKTYSNDIALLNLENPAALGVGVGLVCLPDIGNILPVDLNKTCWITGWGNLYSGGYQPNTLMQASVPLVSKQRCSNVYPGKIDDSMLCAGLDQGGIDTCQGDSGGPLVCEFNGTWYLEGITSWGYRCAQAYKYGVYGKVRALDSWVRANIYKVAPPSTIQPHNQSSVSLVWCSFDNGLCSGWSQSSFDDFDWTLGSGPTPSSSTGPSSGQGGSGNYIYIETSSPRKPGEKAKIVVTAPKKGKKACLSFYYHMYGASAGSLNVYNGNDTVFNVSGSQGNRWMMVEKSIHLNSEASNITFEGVRGSSYTGDIAIDQVLITEGNCPVSCSFDNGLCLWWSQSNSDVFDWKLLSGSTPSSGTGPSSDRSGTGMYMYTEATYQSKGDNARLELSVPSGRSSSCLTFYYNMYGISMGTLNVFNGNDKIFTKSGNQGSYWKKVTKTLHLSDVLTFEGIIGTSFTSDIAIDDIAISDGNCPGCGGVLNKSSGVVHLANTGNEDETHCIWTIGNAGLRQSYAWLSLQRIYLGYCSEYVKVFHEDGTELFTREGCQSSLPYGTSLEIPFGVSSHLTVDISLQYRWSAVSIQYIISKQGYNSAKPIFSWNITVDSITSSSATVRWSNFPLPLSINHYLVRFKEVSGFGTLFQVSSHSNYYYTNILKGYTSYDVEVLAVTTSDGNVTYSSKTVSMKTAEGVPSRAPSNVRAASHGLNELLIRWDPLPHQYANGRLLGYKVYYKNTDYYYSSEISVNTSNADETQAVLGGVQTGSRYKISVVAFTSKGEGPRSPDLYLTKDCEGIVNQVSGWLYFSNVHYSTLNCSVQVQNAGIQHGSALISFPSIYFGYCSEYIKIFDANGVQVFHRGGCDSTTSGLSVEVPFGDGHSITLAFLFSYRYSYASVQYAILYQPLSSAQLLPSWNISISDTTTSSMTVQWSNFPMTSQSIQRLLVSYREHNSNVSLIFETQSYYNTHYTGKVLRSYQYYDVQVIAVASNSSNGTFSSRKEIARTNEGVPSSAPSNVRLTNLQSHEVKVQWDPIPPETANGILLGYRVFYQEYWYSGLLQSMDTNSPKVHMLILRGLKSAQRYQISVAAFTSQGAGSQSYLRYITTGCGGPLNQSFGQVHIGSNRNYYYLSCTWNIVNVGIQRAVAFIWINDLYFSYSYDYLKILDGNGSVVLHQHRYSGIQENIHLEVEFGNAENITIQTSLSSSYSHFQLSYGTLKGGLQLALSTANWNVTVENVTSTSVSVFWMNLELLIGEQVLHYITLIRSANGSSVLNALITSGNTTSGNISGLSAYTEYQITIVGVGSDGQAHNSSNSTFWTEEGVPSRAPSSVRLSNLQQNEIQVQWDPLAQHYVNGRLQGYRVRVYEYEYYYYGLLVQTLETIGPNVHMMKVGGLKNAQQYRISVTAFTSKGEGPQSYWRYITTGCGGSVNRSFGVIQVGRRGYYSSSLRCNWAIGNSGINQAALIVSFEDLYVSSYYEYVKIIDGNERTVFYHNGYSSSPLKTFLLVNYGSGNNVKVQIYFYNYWSQFKLKYGIVNQDLQSAVFVSNWNVTIGNTTEKSIGIQWENLNEVLNQQILHLFGLLQTSNGTVLNAKIMSGNMTSVVFDGLSSYRQYSVAIIGVDNNGQAYKSANMTAWTDEGVPSRAPLNITFTNVESTKLTVHWDPLSQQYVNGRLLGYRVYFQVFTYYYSPLKNNSVTVNATKITLTGLNPVQRYDVSVAAFTSKGEGPISYRRYVTTACEITLNQSAGLIDVIHTDYKNLYCNWTIGNFGITNAAALFLFDQLAFVSCSEHVKIFSGNGTLEYHKQGCCPNNPGSYVEIPFMRSNNIAVNILLTQLQSRITTHFVILKHGLHSATYTPGWLASVDNITSSSILIQWNNLTSFINRGILHYIVLLSSSDKSAPHHAIVDGSRLDLEINGLDHSQSYQMEVFGVDALGYCYKTLEVNATTKNVSCGYRPSGMRIVGGSVAPIYSWPWQAMLRDSYGSQFCGGSLIHPLWVVTATHCVEGKSASSVKVVLGAHYKTYGNVSTEQSFDVIKIIEHERYNSPNSWSNDIALLQLSKPAKLGKGVGLVCLPDTSFQLPFGNPNKKCWITGWGRLSYNGISPNELMQVDIPLVSKQRCLASYPGKIDDSMICVGQDQGGIGGCHGDSGGPLVCEFSGKWYLEGATSWGGLPCADPLKYTVYANIRHLKSWITSKMSSFPVPALTASNLSCNFDNSLCSGWEQSYSDDFDWTRRWGSTPSSSTGPSYDHTSGSGYYMYIEASSPRVNGDKAKLELPLCGNGDEACLTFYYHMYGYTMGTLNVFSGKKVVFSASGNKGNYWQKAESTIYLDKVVTFEGIVGSSYEGDIAIDDVSIKRGRCLGQTAYPTLPPTVVTSPGA</sequence>
<feature type="domain" description="CUB" evidence="10">
    <location>
        <begin position="2223"/>
        <end position="2333"/>
    </location>
</feature>
<feature type="domain" description="Fibronectin type-III" evidence="13">
    <location>
        <begin position="2125"/>
        <end position="2224"/>
    </location>
</feature>
<dbReference type="PROSITE" id="PS50853">
    <property type="entry name" value="FN3"/>
    <property type="match status" value="11"/>
</dbReference>
<evidence type="ECO:0000256" key="4">
    <source>
        <dbReference type="ARBA" id="ARBA00022801"/>
    </source>
</evidence>
<keyword evidence="2 8" id="KW-0645">Protease</keyword>
<dbReference type="PROSITE" id="PS01180">
    <property type="entry name" value="CUB"/>
    <property type="match status" value="2"/>
</dbReference>
<evidence type="ECO:0000313" key="14">
    <source>
        <dbReference type="EMBL" id="CAH3044078.1"/>
    </source>
</evidence>
<keyword evidence="9" id="KW-0732">Signal</keyword>
<dbReference type="InterPro" id="IPR000998">
    <property type="entry name" value="MAM_dom"/>
</dbReference>
<dbReference type="PRINTS" id="PR00722">
    <property type="entry name" value="CHYMOTRYPSIN"/>
</dbReference>
<proteinExistence type="inferred from homology"/>
<dbReference type="CDD" id="cd00190">
    <property type="entry name" value="Tryp_SPc"/>
    <property type="match status" value="2"/>
</dbReference>
<reference evidence="14 15" key="1">
    <citation type="submission" date="2022-05" db="EMBL/GenBank/DDBJ databases">
        <authorList>
            <consortium name="Genoscope - CEA"/>
            <person name="William W."/>
        </authorList>
    </citation>
    <scope>NUCLEOTIDE SEQUENCE [LARGE SCALE GENOMIC DNA]</scope>
</reference>
<feature type="domain" description="Fibronectin type-III" evidence="13">
    <location>
        <begin position="1711"/>
        <end position="1806"/>
    </location>
</feature>
<dbReference type="InterPro" id="IPR001314">
    <property type="entry name" value="Peptidase_S1A"/>
</dbReference>
<dbReference type="InterPro" id="IPR013783">
    <property type="entry name" value="Ig-like_fold"/>
</dbReference>
<dbReference type="CDD" id="cd06263">
    <property type="entry name" value="MAM"/>
    <property type="match status" value="4"/>
</dbReference>
<keyword evidence="4 8" id="KW-0378">Hydrolase</keyword>
<dbReference type="Gene3D" id="2.60.120.200">
    <property type="match status" value="4"/>
</dbReference>
<feature type="domain" description="Fibronectin type-III" evidence="13">
    <location>
        <begin position="299"/>
        <end position="394"/>
    </location>
</feature>
<dbReference type="SUPFAM" id="SSF50494">
    <property type="entry name" value="Trypsin-like serine proteases"/>
    <property type="match status" value="2"/>
</dbReference>
<dbReference type="SMART" id="SM00020">
    <property type="entry name" value="Tryp_SPc"/>
    <property type="match status" value="2"/>
</dbReference>
<evidence type="ECO:0000259" key="11">
    <source>
        <dbReference type="PROSITE" id="PS50060"/>
    </source>
</evidence>
<dbReference type="GO" id="GO:0006508">
    <property type="term" value="P:proteolysis"/>
    <property type="evidence" value="ECO:0007669"/>
    <property type="project" value="UniProtKB-KW"/>
</dbReference>
<dbReference type="InterPro" id="IPR000859">
    <property type="entry name" value="CUB_dom"/>
</dbReference>
<dbReference type="InterPro" id="IPR036116">
    <property type="entry name" value="FN3_sf"/>
</dbReference>
<feature type="domain" description="Peptidase S1" evidence="12">
    <location>
        <begin position="720"/>
        <end position="954"/>
    </location>
</feature>
<dbReference type="Pfam" id="PF00629">
    <property type="entry name" value="MAM"/>
    <property type="match status" value="4"/>
</dbReference>
<feature type="domain" description="MAM" evidence="11">
    <location>
        <begin position="1127"/>
        <end position="1277"/>
    </location>
</feature>
<dbReference type="GO" id="GO:0016020">
    <property type="term" value="C:membrane"/>
    <property type="evidence" value="ECO:0007669"/>
    <property type="project" value="InterPro"/>
</dbReference>
<evidence type="ECO:0000259" key="10">
    <source>
        <dbReference type="PROSITE" id="PS01180"/>
    </source>
</evidence>
<dbReference type="EMBL" id="CALNXJ010000007">
    <property type="protein sequence ID" value="CAH3044078.1"/>
    <property type="molecule type" value="Genomic_DNA"/>
</dbReference>
<feature type="domain" description="Fibronectin type-III" evidence="13">
    <location>
        <begin position="2026"/>
        <end position="2120"/>
    </location>
</feature>
<feature type="domain" description="MAM" evidence="11">
    <location>
        <begin position="25"/>
        <end position="180"/>
    </location>
</feature>
<comment type="caution">
    <text evidence="14">The sequence shown here is derived from an EMBL/GenBank/DDBJ whole genome shotgun (WGS) entry which is preliminary data.</text>
</comment>
<keyword evidence="5 8" id="KW-0720">Serine protease</keyword>
<feature type="domain" description="Fibronectin type-III" evidence="13">
    <location>
        <begin position="1399"/>
        <end position="1491"/>
    </location>
</feature>
<evidence type="ECO:0000259" key="13">
    <source>
        <dbReference type="PROSITE" id="PS50853"/>
    </source>
</evidence>
<name>A0AAU9W085_9CNID</name>
<evidence type="ECO:0000256" key="2">
    <source>
        <dbReference type="ARBA" id="ARBA00022670"/>
    </source>
</evidence>
<feature type="domain" description="Fibronectin type-III" evidence="13">
    <location>
        <begin position="2442"/>
        <end position="2538"/>
    </location>
</feature>
<feature type="domain" description="Fibronectin type-III" evidence="13">
    <location>
        <begin position="2655"/>
        <end position="2749"/>
    </location>
</feature>
<evidence type="ECO:0000259" key="12">
    <source>
        <dbReference type="PROSITE" id="PS50240"/>
    </source>
</evidence>
<dbReference type="InterPro" id="IPR043504">
    <property type="entry name" value="Peptidase_S1_PA_chymotrypsin"/>
</dbReference>
<feature type="chain" id="PRO_5043404041" evidence="9">
    <location>
        <begin position="24"/>
        <end position="3178"/>
    </location>
</feature>
<dbReference type="InterPro" id="IPR051560">
    <property type="entry name" value="MAM_domain-containing"/>
</dbReference>
<dbReference type="Gene3D" id="2.60.120.290">
    <property type="entry name" value="Spermadhesin, CUB domain"/>
    <property type="match status" value="2"/>
</dbReference>
<feature type="domain" description="Fibronectin type-III" evidence="13">
    <location>
        <begin position="1496"/>
        <end position="1594"/>
    </location>
</feature>
<keyword evidence="3" id="KW-0677">Repeat</keyword>
<dbReference type="InterPro" id="IPR009003">
    <property type="entry name" value="Peptidase_S1_PA"/>
</dbReference>
<dbReference type="InterPro" id="IPR001254">
    <property type="entry name" value="Trypsin_dom"/>
</dbReference>
<evidence type="ECO:0000256" key="5">
    <source>
        <dbReference type="ARBA" id="ARBA00022825"/>
    </source>
</evidence>
<feature type="signal peptide" evidence="9">
    <location>
        <begin position="1"/>
        <end position="23"/>
    </location>
</feature>
<dbReference type="PROSITE" id="PS50240">
    <property type="entry name" value="TRYPSIN_DOM"/>
    <property type="match status" value="2"/>
</dbReference>
<dbReference type="PROSITE" id="PS00134">
    <property type="entry name" value="TRYPSIN_HIS"/>
    <property type="match status" value="2"/>
</dbReference>